<dbReference type="InterPro" id="IPR006311">
    <property type="entry name" value="TAT_signal"/>
</dbReference>
<dbReference type="PROSITE" id="PS51318">
    <property type="entry name" value="TAT"/>
    <property type="match status" value="1"/>
</dbReference>
<dbReference type="AlphaFoldDB" id="A0A5R8K8I6"/>
<gene>
    <name evidence="2" type="ORF">FEM03_21685</name>
</gene>
<dbReference type="EMBL" id="VAUV01000021">
    <property type="protein sequence ID" value="TLD68654.1"/>
    <property type="molecule type" value="Genomic_DNA"/>
</dbReference>
<dbReference type="RefSeq" id="WP_138088408.1">
    <property type="nucleotide sequence ID" value="NZ_VAUV01000021.1"/>
</dbReference>
<dbReference type="OrthoDB" id="9146593at2"/>
<dbReference type="Pfam" id="PF07586">
    <property type="entry name" value="HXXSHH"/>
    <property type="match status" value="1"/>
</dbReference>
<feature type="chain" id="PRO_5024335242" evidence="1">
    <location>
        <begin position="31"/>
        <end position="431"/>
    </location>
</feature>
<evidence type="ECO:0000313" key="2">
    <source>
        <dbReference type="EMBL" id="TLD68654.1"/>
    </source>
</evidence>
<accession>A0A5R8K8I6</accession>
<evidence type="ECO:0000313" key="3">
    <source>
        <dbReference type="Proteomes" id="UP000306196"/>
    </source>
</evidence>
<protein>
    <submittedName>
        <fullName evidence="2">DUF1552 domain-containing protein</fullName>
    </submittedName>
</protein>
<dbReference type="InterPro" id="IPR011447">
    <property type="entry name" value="DUF1552"/>
</dbReference>
<comment type="caution">
    <text evidence="2">The sequence shown here is derived from an EMBL/GenBank/DDBJ whole genome shotgun (WGS) entry which is preliminary data.</text>
</comment>
<name>A0A5R8K8I6_9BACT</name>
<proteinExistence type="predicted"/>
<feature type="signal peptide" evidence="1">
    <location>
        <begin position="1"/>
        <end position="30"/>
    </location>
</feature>
<keyword evidence="3" id="KW-1185">Reference proteome</keyword>
<dbReference type="Proteomes" id="UP000306196">
    <property type="component" value="Unassembled WGS sequence"/>
</dbReference>
<organism evidence="2 3">
    <name type="scientific">Phragmitibacter flavus</name>
    <dbReference type="NCBI Taxonomy" id="2576071"/>
    <lineage>
        <taxon>Bacteria</taxon>
        <taxon>Pseudomonadati</taxon>
        <taxon>Verrucomicrobiota</taxon>
        <taxon>Verrucomicrobiia</taxon>
        <taxon>Verrucomicrobiales</taxon>
        <taxon>Verrucomicrobiaceae</taxon>
        <taxon>Phragmitibacter</taxon>
    </lineage>
</organism>
<keyword evidence="1" id="KW-0732">Signal</keyword>
<reference evidence="2 3" key="1">
    <citation type="submission" date="2019-05" db="EMBL/GenBank/DDBJ databases">
        <title>Verrucobacter flavum gen. nov., sp. nov. a new member of the family Verrucomicrobiaceae.</title>
        <authorList>
            <person name="Szuroczki S."/>
            <person name="Abbaszade G."/>
            <person name="Szabo A."/>
            <person name="Felfoldi T."/>
            <person name="Schumann P."/>
            <person name="Boka K."/>
            <person name="Keki Z."/>
            <person name="Toumi M."/>
            <person name="Toth E."/>
        </authorList>
    </citation>
    <scope>NUCLEOTIDE SEQUENCE [LARGE SCALE GENOMIC DNA]</scope>
    <source>
        <strain evidence="2 3">MG-N-17</strain>
    </source>
</reference>
<evidence type="ECO:0000256" key="1">
    <source>
        <dbReference type="SAM" id="SignalP"/>
    </source>
</evidence>
<sequence length="431" mass="47372">MNPLSRRAFLRGTGVSLALPFLDAMWPAHSARAQAAASAAASSTTAPKRMITICNSLGLYTPDLIPTETGRAYSDTPYLSLLKQHRDQYTILSGLSHPDQAGRDGHASELTWLTAAKHPGLGGFRNTISIDQLVAEKIGFETRYPSLVLGTNYTSSQSYTRGGVMIPGESRPSKIFAKLFLNGSPGEVHGQMRKLKEGRSIMDTVREDAKRFASRIGHADREKLDEYFTSVREMEQRLHKAEDWVQKPKPNVDASAPQDIANEADTIGRMQLLFDLLPLALQTDSTRLVTLLISQRGDVPPVPGVTIDHHNLSHHGQDPEKIDQLRLIERAEFNAFNTLLTNLKAKKEGNGNLLDNTMVLFGSNLGNANSHDFRNLPLILAGGGFQHGQHLAFDQKNNTPLSNLFVQMLQHMGMETDQFGSSTSTSIPGLI</sequence>